<evidence type="ECO:0000256" key="6">
    <source>
        <dbReference type="ARBA" id="ARBA00023204"/>
    </source>
</evidence>
<evidence type="ECO:0000256" key="4">
    <source>
        <dbReference type="ARBA" id="ARBA00022801"/>
    </source>
</evidence>
<comment type="caution">
    <text evidence="9">The sequence shown here is derived from an EMBL/GenBank/DDBJ whole genome shotgun (WGS) entry which is preliminary data.</text>
</comment>
<evidence type="ECO:0000313" key="9">
    <source>
        <dbReference type="EMBL" id="CAB3246100.1"/>
    </source>
</evidence>
<name>A0A8S1AF02_ARCPL</name>
<dbReference type="SUPFAM" id="SSF52141">
    <property type="entry name" value="Uracil-DNA glycosylase-like"/>
    <property type="match status" value="1"/>
</dbReference>
<dbReference type="InterPro" id="IPR036895">
    <property type="entry name" value="Uracil-DNA_glycosylase-like_sf"/>
</dbReference>
<evidence type="ECO:0000256" key="3">
    <source>
        <dbReference type="ARBA" id="ARBA00022763"/>
    </source>
</evidence>
<dbReference type="AlphaFoldDB" id="A0A8S1AF02"/>
<sequence length="272" mass="31508">MLEQNVVSSFFCKGPTSSNCKVSEDFLNLIDELNIHLEQFHLPAEVEVVYNPTIYAKHTFEMYVQKYCNTTKTIMYFGMNPGPWGMSQTGVPFGEIPSVRDWLGIHGPVGKPPQEIIQRPVMGFECGRSEISGKRFWGLFKSLCGTPENFFKTSFVFNYLPQQWMTKTGRNLTPGEFKVSEIKDLYNICDPIFSKVLELYKVQKIVAIGRFCETRAKKILEKYPSLRPIQILYLPHPSPRTANENNWEEKARELLKNSDLLKYYANESWNIY</sequence>
<proteinExistence type="inferred from homology"/>
<dbReference type="GO" id="GO:0006284">
    <property type="term" value="P:base-excision repair"/>
    <property type="evidence" value="ECO:0007669"/>
    <property type="project" value="InterPro"/>
</dbReference>
<gene>
    <name evidence="9" type="ORF">APLA_LOCUS10732</name>
</gene>
<dbReference type="CDD" id="cd19374">
    <property type="entry name" value="UDG-F3_SMUG1-like"/>
    <property type="match status" value="1"/>
</dbReference>
<dbReference type="EMBL" id="CADEBC010000525">
    <property type="protein sequence ID" value="CAB3246100.1"/>
    <property type="molecule type" value="Genomic_DNA"/>
</dbReference>
<dbReference type="PANTHER" id="PTHR13235">
    <property type="entry name" value="SINGLE-STRAND SELECTIVE MONOFUNCTIONAL URACIL DNA GLYCOSYLASE"/>
    <property type="match status" value="1"/>
</dbReference>
<feature type="domain" description="Uracil-DNA glycosylase-like" evidence="8">
    <location>
        <begin position="66"/>
        <end position="249"/>
    </location>
</feature>
<keyword evidence="7" id="KW-0539">Nucleus</keyword>
<dbReference type="InterPro" id="IPR039134">
    <property type="entry name" value="SMUG1"/>
</dbReference>
<evidence type="ECO:0000259" key="8">
    <source>
        <dbReference type="Pfam" id="PF03167"/>
    </source>
</evidence>
<accession>A0A8S1AF02</accession>
<keyword evidence="10" id="KW-1185">Reference proteome</keyword>
<dbReference type="GO" id="GO:0005634">
    <property type="term" value="C:nucleus"/>
    <property type="evidence" value="ECO:0007669"/>
    <property type="project" value="UniProtKB-SubCell"/>
</dbReference>
<dbReference type="Proteomes" id="UP000494106">
    <property type="component" value="Unassembled WGS sequence"/>
</dbReference>
<dbReference type="Pfam" id="PF03167">
    <property type="entry name" value="UDG"/>
    <property type="match status" value="1"/>
</dbReference>
<protein>
    <recommendedName>
        <fullName evidence="8">Uracil-DNA glycosylase-like domain-containing protein</fullName>
    </recommendedName>
</protein>
<organism evidence="9 10">
    <name type="scientific">Arctia plantaginis</name>
    <name type="common">Wood tiger moth</name>
    <name type="synonym">Phalaena plantaginis</name>
    <dbReference type="NCBI Taxonomy" id="874455"/>
    <lineage>
        <taxon>Eukaryota</taxon>
        <taxon>Metazoa</taxon>
        <taxon>Ecdysozoa</taxon>
        <taxon>Arthropoda</taxon>
        <taxon>Hexapoda</taxon>
        <taxon>Insecta</taxon>
        <taxon>Pterygota</taxon>
        <taxon>Neoptera</taxon>
        <taxon>Endopterygota</taxon>
        <taxon>Lepidoptera</taxon>
        <taxon>Glossata</taxon>
        <taxon>Ditrysia</taxon>
        <taxon>Noctuoidea</taxon>
        <taxon>Erebidae</taxon>
        <taxon>Arctiinae</taxon>
        <taxon>Arctia</taxon>
    </lineage>
</organism>
<keyword evidence="6" id="KW-0234">DNA repair</keyword>
<evidence type="ECO:0000256" key="5">
    <source>
        <dbReference type="ARBA" id="ARBA00023125"/>
    </source>
</evidence>
<evidence type="ECO:0000256" key="2">
    <source>
        <dbReference type="ARBA" id="ARBA00007889"/>
    </source>
</evidence>
<dbReference type="GO" id="GO:0003677">
    <property type="term" value="F:DNA binding"/>
    <property type="evidence" value="ECO:0007669"/>
    <property type="project" value="UniProtKB-KW"/>
</dbReference>
<keyword evidence="3" id="KW-0227">DNA damage</keyword>
<comment type="similarity">
    <text evidence="2">Belongs to the uracil-DNA glycosylase (UDG) superfamily. SMUG1 family.</text>
</comment>
<reference evidence="9 10" key="1">
    <citation type="submission" date="2020-04" db="EMBL/GenBank/DDBJ databases">
        <authorList>
            <person name="Wallbank WR R."/>
            <person name="Pardo Diaz C."/>
            <person name="Kozak K."/>
            <person name="Martin S."/>
            <person name="Jiggins C."/>
            <person name="Moest M."/>
            <person name="Warren A I."/>
            <person name="Byers J.R.P. K."/>
            <person name="Montejo-Kovacevich G."/>
            <person name="Yen C E."/>
        </authorList>
    </citation>
    <scope>NUCLEOTIDE SEQUENCE [LARGE SCALE GENOMIC DNA]</scope>
</reference>
<keyword evidence="5" id="KW-0238">DNA-binding</keyword>
<evidence type="ECO:0000256" key="7">
    <source>
        <dbReference type="ARBA" id="ARBA00023242"/>
    </source>
</evidence>
<dbReference type="GO" id="GO:0000703">
    <property type="term" value="F:oxidized pyrimidine nucleobase lesion DNA N-glycosylase activity"/>
    <property type="evidence" value="ECO:0007669"/>
    <property type="project" value="TreeGrafter"/>
</dbReference>
<dbReference type="OrthoDB" id="408702at2759"/>
<dbReference type="GO" id="GO:0017065">
    <property type="term" value="F:single-strand selective uracil DNA N-glycosylase activity"/>
    <property type="evidence" value="ECO:0007669"/>
    <property type="project" value="InterPro"/>
</dbReference>
<dbReference type="FunFam" id="3.40.470.10:FF:000005">
    <property type="entry name" value="Single-strand selective monofunctional uracil DNA glycosylase"/>
    <property type="match status" value="1"/>
</dbReference>
<dbReference type="InterPro" id="IPR005122">
    <property type="entry name" value="Uracil-DNA_glycosylase-like"/>
</dbReference>
<dbReference type="PANTHER" id="PTHR13235:SF2">
    <property type="entry name" value="SINGLE-STRAND SELECTIVE MONOFUNCTIONAL URACIL DNA GLYCOSYLASE"/>
    <property type="match status" value="1"/>
</dbReference>
<keyword evidence="4" id="KW-0378">Hydrolase</keyword>
<evidence type="ECO:0000256" key="1">
    <source>
        <dbReference type="ARBA" id="ARBA00004123"/>
    </source>
</evidence>
<dbReference type="Gene3D" id="3.40.470.10">
    <property type="entry name" value="Uracil-DNA glycosylase-like domain"/>
    <property type="match status" value="1"/>
</dbReference>
<evidence type="ECO:0000313" key="10">
    <source>
        <dbReference type="Proteomes" id="UP000494106"/>
    </source>
</evidence>
<comment type="subcellular location">
    <subcellularLocation>
        <location evidence="1">Nucleus</location>
    </subcellularLocation>
</comment>